<sequence>MEPLDLVFNHLVLPPKLPNHRDLDTEAIGSAILARLQSACRVGIAEASFDAQHFLRDMANFRPDDVFLLRISEQNAALLIRRHVQNEEHFVIFEVFETSPLAKHVLESDNALEWDFPGRAAQITLDVFQQPSFQENLSRFLEQAAQEPLHRFAARANKAGATPVESRDTTDPGLLTQFLMPLLEATGHSVDTIRVRKRVRDDVNIYKGESPWRRDPSWLALRVAVQRQLCLSMGNENGRASYKFLICAVLAQLLKDCAGKLSPGMTLVLRAKLCR</sequence>
<dbReference type="InterPro" id="IPR046541">
    <property type="entry name" value="DUF6606"/>
</dbReference>
<comment type="caution">
    <text evidence="2">The sequence shown here is derived from an EMBL/GenBank/DDBJ whole genome shotgun (WGS) entry which is preliminary data.</text>
</comment>
<name>A0A9P8SIE2_9HYPO</name>
<dbReference type="AlphaFoldDB" id="A0A9P8SIE2"/>
<accession>A0A9P8SIE2</accession>
<reference evidence="2" key="1">
    <citation type="submission" date="2021-09" db="EMBL/GenBank/DDBJ databases">
        <title>A high-quality genome of the endoparasitic fungus Hirsutella rhossiliensis with a comparison of Hirsutella genomes reveals transposable elements contributing to genome size variation.</title>
        <authorList>
            <person name="Lin R."/>
            <person name="Jiao Y."/>
            <person name="Sun X."/>
            <person name="Ling J."/>
            <person name="Xie B."/>
            <person name="Cheng X."/>
        </authorList>
    </citation>
    <scope>NUCLEOTIDE SEQUENCE</scope>
    <source>
        <strain evidence="2">HR02</strain>
    </source>
</reference>
<dbReference type="EMBL" id="JAIZPD010000006">
    <property type="protein sequence ID" value="KAH0962525.1"/>
    <property type="molecule type" value="Genomic_DNA"/>
</dbReference>
<gene>
    <name evidence="2" type="ORF">HRG_06627</name>
</gene>
<proteinExistence type="predicted"/>
<dbReference type="GeneID" id="68355756"/>
<dbReference type="OrthoDB" id="3182339at2759"/>
<protein>
    <submittedName>
        <fullName evidence="2">Very large low complexity protein</fullName>
    </submittedName>
</protein>
<organism evidence="2 3">
    <name type="scientific">Hirsutella rhossiliensis</name>
    <dbReference type="NCBI Taxonomy" id="111463"/>
    <lineage>
        <taxon>Eukaryota</taxon>
        <taxon>Fungi</taxon>
        <taxon>Dikarya</taxon>
        <taxon>Ascomycota</taxon>
        <taxon>Pezizomycotina</taxon>
        <taxon>Sordariomycetes</taxon>
        <taxon>Hypocreomycetidae</taxon>
        <taxon>Hypocreales</taxon>
        <taxon>Ophiocordycipitaceae</taxon>
        <taxon>Hirsutella</taxon>
    </lineage>
</organism>
<dbReference type="Proteomes" id="UP000824596">
    <property type="component" value="Unassembled WGS sequence"/>
</dbReference>
<dbReference type="RefSeq" id="XP_044720038.1">
    <property type="nucleotide sequence ID" value="XM_044865098.1"/>
</dbReference>
<evidence type="ECO:0000313" key="3">
    <source>
        <dbReference type="Proteomes" id="UP000824596"/>
    </source>
</evidence>
<dbReference type="Pfam" id="PF20255">
    <property type="entry name" value="DUF6606"/>
    <property type="match status" value="1"/>
</dbReference>
<evidence type="ECO:0000259" key="1">
    <source>
        <dbReference type="Pfam" id="PF20255"/>
    </source>
</evidence>
<feature type="domain" description="DUF6606" evidence="1">
    <location>
        <begin position="46"/>
        <end position="255"/>
    </location>
</feature>
<keyword evidence="3" id="KW-1185">Reference proteome</keyword>
<evidence type="ECO:0000313" key="2">
    <source>
        <dbReference type="EMBL" id="KAH0962525.1"/>
    </source>
</evidence>